<dbReference type="CDD" id="cd22160">
    <property type="entry name" value="F-box_AtFBL13-like"/>
    <property type="match status" value="1"/>
</dbReference>
<sequence>SSCPLRPDGGGAALANRAPPATMHPETVSLARSQGMDPQELEGLMEQTLFYIHHALPNPPVSAAARLSARAAEALTGCDDDGVDRMSDLPDSLLINIVSRLPVKDAARTAALSRRWRPVWHAAPLVLIDSHLLPAAVEDGIPCHVVRADAAAVAAAVSRILAAHPGPFPWVRLACTYMDEDRPRVARWLQHLAVKGVQELFLINRPWPLHLDNPMPATIFSMAALTRLFLGYWKFPDTAGLPRGASFPHVRELGLCSVVINSRDIDFVLARCPVLEILYLQGHSSSLRLRLVSRSLRCVKIFTSSVESVVLVDVPCLQRLILSGNMNMCSLIKIVHAPALCLFGFLHAGNDVLLVGNTVIKAGILVNPSAMVPTVRILALQVRFGVRNDAKMLTTLLRCFPNIERLHIHSKKTTESTGRLNHKFWQESGAIGCIQSHINLLALHDFRGERSELAFLKYFVESAQMLNRLVVVFAKGFLRSVAEADKVKTLFSGKEATEGCTLQVCESVFPEGGGIWDYRRGSESCRDPFSFACISTCVAQCDI</sequence>
<reference evidence="3 4" key="1">
    <citation type="journal article" date="2019" name="Sci. Rep.">
        <title>A high-quality genome of Eragrostis curvula grass provides insights into Poaceae evolution and supports new strategies to enhance forage quality.</title>
        <authorList>
            <person name="Carballo J."/>
            <person name="Santos B.A.C.M."/>
            <person name="Zappacosta D."/>
            <person name="Garbus I."/>
            <person name="Selva J.P."/>
            <person name="Gallo C.A."/>
            <person name="Diaz A."/>
            <person name="Albertini E."/>
            <person name="Caccamo M."/>
            <person name="Echenique V."/>
        </authorList>
    </citation>
    <scope>NUCLEOTIDE SEQUENCE [LARGE SCALE GENOMIC DNA]</scope>
    <source>
        <strain evidence="4">cv. Victoria</strain>
        <tissue evidence="3">Leaf</tissue>
    </source>
</reference>
<feature type="region of interest" description="Disordered" evidence="1">
    <location>
        <begin position="1"/>
        <end position="23"/>
    </location>
</feature>
<evidence type="ECO:0000313" key="4">
    <source>
        <dbReference type="Proteomes" id="UP000324897"/>
    </source>
</evidence>
<dbReference type="OrthoDB" id="629734at2759"/>
<dbReference type="InterPro" id="IPR053781">
    <property type="entry name" value="F-box_AtFBL13-like"/>
</dbReference>
<feature type="non-terminal residue" evidence="3">
    <location>
        <position position="1"/>
    </location>
</feature>
<dbReference type="Gene3D" id="3.80.10.10">
    <property type="entry name" value="Ribonuclease Inhibitor"/>
    <property type="match status" value="1"/>
</dbReference>
<dbReference type="Gramene" id="TVU07257">
    <property type="protein sequence ID" value="TVU07257"/>
    <property type="gene ID" value="EJB05_47305"/>
</dbReference>
<dbReference type="SUPFAM" id="SSF81383">
    <property type="entry name" value="F-box domain"/>
    <property type="match status" value="1"/>
</dbReference>
<feature type="domain" description="F-box" evidence="2">
    <location>
        <begin position="83"/>
        <end position="119"/>
    </location>
</feature>
<accession>A0A5J9T7N9</accession>
<dbReference type="PANTHER" id="PTHR32141:SF41">
    <property type="entry name" value="OS04G0208600 PROTEIN"/>
    <property type="match status" value="1"/>
</dbReference>
<dbReference type="InterPro" id="IPR055302">
    <property type="entry name" value="F-box_dom-containing"/>
</dbReference>
<name>A0A5J9T7N9_9POAL</name>
<dbReference type="InterPro" id="IPR055411">
    <property type="entry name" value="LRR_FXL15/At3g58940/PEG3-like"/>
</dbReference>
<dbReference type="PANTHER" id="PTHR32141">
    <property type="match status" value="1"/>
</dbReference>
<dbReference type="EMBL" id="RWGY01000045">
    <property type="protein sequence ID" value="TVU07257.1"/>
    <property type="molecule type" value="Genomic_DNA"/>
</dbReference>
<dbReference type="InterPro" id="IPR006566">
    <property type="entry name" value="FBD"/>
</dbReference>
<comment type="caution">
    <text evidence="3">The sequence shown here is derived from an EMBL/GenBank/DDBJ whole genome shotgun (WGS) entry which is preliminary data.</text>
</comment>
<dbReference type="Pfam" id="PF08387">
    <property type="entry name" value="FBD"/>
    <property type="match status" value="1"/>
</dbReference>
<dbReference type="InterPro" id="IPR001810">
    <property type="entry name" value="F-box_dom"/>
</dbReference>
<organism evidence="3 4">
    <name type="scientific">Eragrostis curvula</name>
    <name type="common">weeping love grass</name>
    <dbReference type="NCBI Taxonomy" id="38414"/>
    <lineage>
        <taxon>Eukaryota</taxon>
        <taxon>Viridiplantae</taxon>
        <taxon>Streptophyta</taxon>
        <taxon>Embryophyta</taxon>
        <taxon>Tracheophyta</taxon>
        <taxon>Spermatophyta</taxon>
        <taxon>Magnoliopsida</taxon>
        <taxon>Liliopsida</taxon>
        <taxon>Poales</taxon>
        <taxon>Poaceae</taxon>
        <taxon>PACMAD clade</taxon>
        <taxon>Chloridoideae</taxon>
        <taxon>Eragrostideae</taxon>
        <taxon>Eragrostidinae</taxon>
        <taxon>Eragrostis</taxon>
    </lineage>
</organism>
<evidence type="ECO:0000259" key="2">
    <source>
        <dbReference type="PROSITE" id="PS50181"/>
    </source>
</evidence>
<dbReference type="Pfam" id="PF00646">
    <property type="entry name" value="F-box"/>
    <property type="match status" value="1"/>
</dbReference>
<protein>
    <recommendedName>
        <fullName evidence="2">F-box domain-containing protein</fullName>
    </recommendedName>
</protein>
<dbReference type="AlphaFoldDB" id="A0A5J9T7N9"/>
<proteinExistence type="predicted"/>
<evidence type="ECO:0000256" key="1">
    <source>
        <dbReference type="SAM" id="MobiDB-lite"/>
    </source>
</evidence>
<dbReference type="PROSITE" id="PS50181">
    <property type="entry name" value="FBOX"/>
    <property type="match status" value="1"/>
</dbReference>
<keyword evidence="4" id="KW-1185">Reference proteome</keyword>
<dbReference type="InterPro" id="IPR032675">
    <property type="entry name" value="LRR_dom_sf"/>
</dbReference>
<dbReference type="Proteomes" id="UP000324897">
    <property type="component" value="Unassembled WGS sequence"/>
</dbReference>
<dbReference type="InterPro" id="IPR036047">
    <property type="entry name" value="F-box-like_dom_sf"/>
</dbReference>
<gene>
    <name evidence="3" type="ORF">EJB05_47305</name>
</gene>
<dbReference type="Pfam" id="PF24758">
    <property type="entry name" value="LRR_At5g56370"/>
    <property type="match status" value="1"/>
</dbReference>
<evidence type="ECO:0000313" key="3">
    <source>
        <dbReference type="EMBL" id="TVU07257.1"/>
    </source>
</evidence>
<dbReference type="SUPFAM" id="SSF52047">
    <property type="entry name" value="RNI-like"/>
    <property type="match status" value="1"/>
</dbReference>